<proteinExistence type="predicted"/>
<organism evidence="1 2">
    <name type="scientific">Lentzea fradiae</name>
    <dbReference type="NCBI Taxonomy" id="200378"/>
    <lineage>
        <taxon>Bacteria</taxon>
        <taxon>Bacillati</taxon>
        <taxon>Actinomycetota</taxon>
        <taxon>Actinomycetes</taxon>
        <taxon>Pseudonocardiales</taxon>
        <taxon>Pseudonocardiaceae</taxon>
        <taxon>Lentzea</taxon>
    </lineage>
</organism>
<evidence type="ECO:0000313" key="1">
    <source>
        <dbReference type="EMBL" id="SDF40336.1"/>
    </source>
</evidence>
<accession>A0A1G7KTB2</accession>
<name>A0A1G7KTB2_9PSEU</name>
<dbReference type="AlphaFoldDB" id="A0A1G7KTB2"/>
<dbReference type="OrthoDB" id="8216186at2"/>
<dbReference type="InterPro" id="IPR046026">
    <property type="entry name" value="DUF5984"/>
</dbReference>
<gene>
    <name evidence="1" type="ORF">SAMN05216553_101463</name>
</gene>
<dbReference type="Pfam" id="PF19446">
    <property type="entry name" value="DUF5984"/>
    <property type="match status" value="1"/>
</dbReference>
<dbReference type="STRING" id="200378.SAMN05216553_101463"/>
<protein>
    <submittedName>
        <fullName evidence="1">Uncharacterized protein</fullName>
    </submittedName>
</protein>
<dbReference type="RefSeq" id="WP_090044933.1">
    <property type="nucleotide sequence ID" value="NZ_FNCC01000001.1"/>
</dbReference>
<reference evidence="2" key="1">
    <citation type="submission" date="2016-10" db="EMBL/GenBank/DDBJ databases">
        <authorList>
            <person name="Varghese N."/>
            <person name="Submissions S."/>
        </authorList>
    </citation>
    <scope>NUCLEOTIDE SEQUENCE [LARGE SCALE GENOMIC DNA]</scope>
    <source>
        <strain evidence="2">CGMCC 4.3506</strain>
    </source>
</reference>
<keyword evidence="2" id="KW-1185">Reference proteome</keyword>
<dbReference type="EMBL" id="FNCC01000001">
    <property type="protein sequence ID" value="SDF40336.1"/>
    <property type="molecule type" value="Genomic_DNA"/>
</dbReference>
<evidence type="ECO:0000313" key="2">
    <source>
        <dbReference type="Proteomes" id="UP000199623"/>
    </source>
</evidence>
<sequence>MTGTSEAAGEIRFHFRLRPLAEVAHWDGRLHWFGLTDGWYRIEVDGHKLFHHGEAHSPVDYYVVRLWEDVQELFPALLEPVPADLADRMTSDQKAWYGRDLEGVDEALDWYSGHLMNTSYLPGVLSVLWWRSVDGDRDTITVDWRHSRAGAWVCAEPGRGRATVSTEAFLRAVEEFDRELIDAMGRRIAEVEAGGVAADVELDLEQLRQEHQLRARSLATAMRRVPATDWTAVREGVARIFGTR</sequence>
<dbReference type="Proteomes" id="UP000199623">
    <property type="component" value="Unassembled WGS sequence"/>
</dbReference>